<dbReference type="EMBL" id="KB632275">
    <property type="protein sequence ID" value="ERL91139.1"/>
    <property type="molecule type" value="Genomic_DNA"/>
</dbReference>
<dbReference type="OMA" id="IEHRTHR"/>
<dbReference type="SMART" id="SM00240">
    <property type="entry name" value="FHA"/>
    <property type="match status" value="1"/>
</dbReference>
<feature type="compositionally biased region" description="Basic and acidic residues" evidence="1">
    <location>
        <begin position="772"/>
        <end position="790"/>
    </location>
</feature>
<dbReference type="HOGENOM" id="CLU_015909_2_0_1"/>
<dbReference type="EMBL" id="KB741239">
    <property type="protein sequence ID" value="ENN72170.1"/>
    <property type="molecule type" value="Genomic_DNA"/>
</dbReference>
<feature type="non-terminal residue" evidence="3">
    <location>
        <position position="1"/>
    </location>
</feature>
<dbReference type="EnsemblMetazoa" id="XM_019913181.1">
    <property type="protein sequence ID" value="XP_019768740.1"/>
    <property type="gene ID" value="LOC109543452"/>
</dbReference>
<feature type="domain" description="FHA" evidence="2">
    <location>
        <begin position="138"/>
        <end position="194"/>
    </location>
</feature>
<evidence type="ECO:0000313" key="7">
    <source>
        <dbReference type="Proteomes" id="UP000030742"/>
    </source>
</evidence>
<dbReference type="InterPro" id="IPR050923">
    <property type="entry name" value="Cell_Proc_Reg/RNA_Proc"/>
</dbReference>
<organism evidence="3">
    <name type="scientific">Dendroctonus ponderosae</name>
    <name type="common">Mountain pine beetle</name>
    <dbReference type="NCBI Taxonomy" id="77166"/>
    <lineage>
        <taxon>Eukaryota</taxon>
        <taxon>Metazoa</taxon>
        <taxon>Ecdysozoa</taxon>
        <taxon>Arthropoda</taxon>
        <taxon>Hexapoda</taxon>
        <taxon>Insecta</taxon>
        <taxon>Pterygota</taxon>
        <taxon>Neoptera</taxon>
        <taxon>Endopterygota</taxon>
        <taxon>Coleoptera</taxon>
        <taxon>Polyphaga</taxon>
        <taxon>Cucujiformia</taxon>
        <taxon>Curculionidae</taxon>
        <taxon>Scolytinae</taxon>
        <taxon>Dendroctonus</taxon>
    </lineage>
</organism>
<feature type="region of interest" description="Disordered" evidence="1">
    <location>
        <begin position="44"/>
        <end position="87"/>
    </location>
</feature>
<feature type="compositionally biased region" description="Polar residues" evidence="1">
    <location>
        <begin position="52"/>
        <end position="66"/>
    </location>
</feature>
<dbReference type="InterPro" id="IPR008984">
    <property type="entry name" value="SMAD_FHA_dom_sf"/>
</dbReference>
<feature type="compositionally biased region" description="Basic and acidic residues" evidence="1">
    <location>
        <begin position="67"/>
        <end position="82"/>
    </location>
</feature>
<gene>
    <name evidence="5" type="primary">109543452</name>
    <name evidence="4" type="ORF">D910_08479</name>
    <name evidence="3" type="ORF">YQE_11226</name>
</gene>
<feature type="region of interest" description="Disordered" evidence="1">
    <location>
        <begin position="552"/>
        <end position="594"/>
    </location>
</feature>
<dbReference type="InterPro" id="IPR000253">
    <property type="entry name" value="FHA_dom"/>
</dbReference>
<accession>N6TSE5</accession>
<feature type="compositionally biased region" description="Basic residues" evidence="1">
    <location>
        <begin position="757"/>
        <end position="771"/>
    </location>
</feature>
<dbReference type="SUPFAM" id="SSF49879">
    <property type="entry name" value="SMAD/FHA domain"/>
    <property type="match status" value="1"/>
</dbReference>
<reference evidence="6 7" key="1">
    <citation type="journal article" date="2013" name="Genome Biol.">
        <title>Draft genome of the mountain pine beetle, Dendroctonus ponderosae Hopkins, a major forest pest.</title>
        <authorList>
            <person name="Keeling C.I."/>
            <person name="Yuen M.M."/>
            <person name="Liao N.Y."/>
            <person name="Docking T.R."/>
            <person name="Chan S.K."/>
            <person name="Taylor G.A."/>
            <person name="Palmquist D.L."/>
            <person name="Jackman S.D."/>
            <person name="Nguyen A."/>
            <person name="Li M."/>
            <person name="Henderson H."/>
            <person name="Janes J.K."/>
            <person name="Zhao Y."/>
            <person name="Pandoh P."/>
            <person name="Moore R."/>
            <person name="Sperling F.A."/>
            <person name="Huber D.P."/>
            <person name="Birol I."/>
            <person name="Jones S.J."/>
            <person name="Bohlmann J."/>
        </authorList>
    </citation>
    <scope>NUCLEOTIDE SEQUENCE</scope>
</reference>
<dbReference type="STRING" id="77166.N6TSE5"/>
<dbReference type="Pfam" id="PF00498">
    <property type="entry name" value="FHA"/>
    <property type="match status" value="1"/>
</dbReference>
<protein>
    <recommendedName>
        <fullName evidence="2">FHA domain-containing protein</fullName>
    </recommendedName>
</protein>
<evidence type="ECO:0000259" key="2">
    <source>
        <dbReference type="PROSITE" id="PS50006"/>
    </source>
</evidence>
<dbReference type="Proteomes" id="UP000030742">
    <property type="component" value="Unassembled WGS sequence"/>
</dbReference>
<feature type="region of interest" description="Disordered" evidence="1">
    <location>
        <begin position="721"/>
        <end position="813"/>
    </location>
</feature>
<evidence type="ECO:0000313" key="4">
    <source>
        <dbReference type="EMBL" id="ERL91139.1"/>
    </source>
</evidence>
<reference evidence="5" key="2">
    <citation type="submission" date="2024-08" db="UniProtKB">
        <authorList>
            <consortium name="EnsemblMetazoa"/>
        </authorList>
    </citation>
    <scope>IDENTIFICATION</scope>
</reference>
<proteinExistence type="predicted"/>
<dbReference type="Gene3D" id="2.60.200.20">
    <property type="match status" value="1"/>
</dbReference>
<feature type="compositionally biased region" description="Basic and acidic residues" evidence="1">
    <location>
        <begin position="801"/>
        <end position="813"/>
    </location>
</feature>
<evidence type="ECO:0000313" key="6">
    <source>
        <dbReference type="Proteomes" id="UP000019118"/>
    </source>
</evidence>
<sequence>MEKGPEHDNKPKEPEAAASTESKDISFKKPTLLIGKVGRLPKKVDSVGFSGPPQSSPVDYVLNTTEENPKDENNIKSSDKRLNPKSTQGGLELLMPVLPYTEPAWSGLPETTGKNYVLEVLKEGKIIDYIDLMKKPFWVFGRMTNCDVLKEHPSVSRYHVLLQYRKDPSESEPQGFYLYDLSSTHGTFVNGRNKLKPKTYMRYRVGHVFRVGTSKRHYILTGPETDQEEESELTITELKQLKAQKLKEIEDRLKQREIERHLKIKQEEDRGIDWGMGEEANDEDEIAENPFASTNNEELYLDDPKKALRGFFEREGLNLDYDCTEQGMGQFLCKVELPLDDEMGRPLMAEVLHRGKKKEAVVQCALEACRILDRAGILRQATHESRKRKTKDWEENDFYDSDEDTFLDRTGTIEKKREKRMKVKQPDKAQTYESLVQKEKDLTASIADIEKKLGEAQISADASSDNNTEEDSLDSYMKGLSDDKLDKQTVSKLKLELTNLRKERANIIRLANLAKPADMPSFSPAATSTTADNKGKKLPIFGKRKIVPVKYPAKVHQQPLEDTPTTSEGAEEESDEETQTEAAPTSPAESPEDLDEQMPIHCFHKLQQLRSLIPDASGKYKPVFLKILHKSHRMAISLGRADSDWKVLSTKLKKIMKWTTELQQNQSNGKRQHMITTELGHILADLNHMEDEKFKTFDMAKGSGHTLKNISMQIDKDLEELKENSSENAPAAESRLSEEINEPDTREEEPADDQADKKKKKNLKRIEHRTHRAEMEKQKGYVEDASKEDYNMWVPPTDQSGDGRTKLNEKFGY</sequence>
<dbReference type="Proteomes" id="UP000019118">
    <property type="component" value="Unassembled WGS sequence"/>
</dbReference>
<dbReference type="PANTHER" id="PTHR23308">
    <property type="entry name" value="NUCLEAR INHIBITOR OF PROTEIN PHOSPHATASE-1"/>
    <property type="match status" value="1"/>
</dbReference>
<feature type="compositionally biased region" description="Acidic residues" evidence="1">
    <location>
        <begin position="569"/>
        <end position="579"/>
    </location>
</feature>
<evidence type="ECO:0000313" key="5">
    <source>
        <dbReference type="EnsemblMetazoa" id="XP_019768740.1"/>
    </source>
</evidence>
<evidence type="ECO:0000313" key="3">
    <source>
        <dbReference type="EMBL" id="ENN72170.1"/>
    </source>
</evidence>
<dbReference type="OrthoDB" id="433755at2759"/>
<evidence type="ECO:0000256" key="1">
    <source>
        <dbReference type="SAM" id="MobiDB-lite"/>
    </source>
</evidence>
<dbReference type="KEGG" id="dpa:109543452"/>
<feature type="region of interest" description="Disordered" evidence="1">
    <location>
        <begin position="1"/>
        <end position="25"/>
    </location>
</feature>
<dbReference type="AlphaFoldDB" id="N6TSE5"/>
<dbReference type="CDD" id="cd19856">
    <property type="entry name" value="DSRM_Kanadaptin"/>
    <property type="match status" value="1"/>
</dbReference>
<keyword evidence="6" id="KW-1185">Reference proteome</keyword>
<name>N6TSE5_DENPD</name>
<feature type="compositionally biased region" description="Acidic residues" evidence="1">
    <location>
        <begin position="739"/>
        <end position="753"/>
    </location>
</feature>
<dbReference type="CDD" id="cd22677">
    <property type="entry name" value="FHA_Kanadaptin"/>
    <property type="match status" value="1"/>
</dbReference>
<dbReference type="PROSITE" id="PS50006">
    <property type="entry name" value="FHA_DOMAIN"/>
    <property type="match status" value="1"/>
</dbReference>